<dbReference type="Proteomes" id="UP001234178">
    <property type="component" value="Unassembled WGS sequence"/>
</dbReference>
<reference evidence="1 2" key="1">
    <citation type="journal article" date="2023" name="Nucleic Acids Res.">
        <title>The hologenome of Daphnia magna reveals possible DNA methylation and microbiome-mediated evolution of the host genome.</title>
        <authorList>
            <person name="Chaturvedi A."/>
            <person name="Li X."/>
            <person name="Dhandapani V."/>
            <person name="Marshall H."/>
            <person name="Kissane S."/>
            <person name="Cuenca-Cambronero M."/>
            <person name="Asole G."/>
            <person name="Calvet F."/>
            <person name="Ruiz-Romero M."/>
            <person name="Marangio P."/>
            <person name="Guigo R."/>
            <person name="Rago D."/>
            <person name="Mirbahai L."/>
            <person name="Eastwood N."/>
            <person name="Colbourne J.K."/>
            <person name="Zhou J."/>
            <person name="Mallon E."/>
            <person name="Orsini L."/>
        </authorList>
    </citation>
    <scope>NUCLEOTIDE SEQUENCE [LARGE SCALE GENOMIC DNA]</scope>
    <source>
        <strain evidence="1">LRV0_1</strain>
    </source>
</reference>
<protein>
    <submittedName>
        <fullName evidence="1">Uncharacterized protein</fullName>
    </submittedName>
</protein>
<evidence type="ECO:0000313" key="1">
    <source>
        <dbReference type="EMBL" id="KAK4027807.1"/>
    </source>
</evidence>
<comment type="caution">
    <text evidence="1">The sequence shown here is derived from an EMBL/GenBank/DDBJ whole genome shotgun (WGS) entry which is preliminary data.</text>
</comment>
<name>A0ABR0ARQ8_9CRUS</name>
<keyword evidence="2" id="KW-1185">Reference proteome</keyword>
<evidence type="ECO:0000313" key="2">
    <source>
        <dbReference type="Proteomes" id="UP001234178"/>
    </source>
</evidence>
<gene>
    <name evidence="1" type="ORF">OUZ56_016948</name>
</gene>
<dbReference type="EMBL" id="JAOYFB010000038">
    <property type="protein sequence ID" value="KAK4027807.1"/>
    <property type="molecule type" value="Genomic_DNA"/>
</dbReference>
<accession>A0ABR0ARQ8</accession>
<sequence length="88" mass="10040">MACLLLCFKESNDSISNAVRAGKEGDEFVRKGNKKNARKLKGHDPAMWFRHYQTSKFTDGPQSFADKTACWILLHQVGTELIFKVLKH</sequence>
<proteinExistence type="predicted"/>
<organism evidence="1 2">
    <name type="scientific">Daphnia magna</name>
    <dbReference type="NCBI Taxonomy" id="35525"/>
    <lineage>
        <taxon>Eukaryota</taxon>
        <taxon>Metazoa</taxon>
        <taxon>Ecdysozoa</taxon>
        <taxon>Arthropoda</taxon>
        <taxon>Crustacea</taxon>
        <taxon>Branchiopoda</taxon>
        <taxon>Diplostraca</taxon>
        <taxon>Cladocera</taxon>
        <taxon>Anomopoda</taxon>
        <taxon>Daphniidae</taxon>
        <taxon>Daphnia</taxon>
    </lineage>
</organism>